<comment type="caution">
    <text evidence="1">The sequence shown here is derived from an EMBL/GenBank/DDBJ whole genome shotgun (WGS) entry which is preliminary data.</text>
</comment>
<protein>
    <submittedName>
        <fullName evidence="1">Uncharacterized protein</fullName>
    </submittedName>
</protein>
<name>A0A5J4TA23_9EUKA</name>
<evidence type="ECO:0000313" key="2">
    <source>
        <dbReference type="Proteomes" id="UP000324800"/>
    </source>
</evidence>
<gene>
    <name evidence="1" type="ORF">EZS28_050063</name>
</gene>
<proteinExistence type="predicted"/>
<sequence>MVYEASRESKL</sequence>
<accession>A0A5J4TA23</accession>
<feature type="non-terminal residue" evidence="1">
    <location>
        <position position="11"/>
    </location>
</feature>
<reference evidence="1 2" key="1">
    <citation type="submission" date="2019-03" db="EMBL/GenBank/DDBJ databases">
        <title>Single cell metagenomics reveals metabolic interactions within the superorganism composed of flagellate Streblomastix strix and complex community of Bacteroidetes bacteria on its surface.</title>
        <authorList>
            <person name="Treitli S.C."/>
            <person name="Kolisko M."/>
            <person name="Husnik F."/>
            <person name="Keeling P."/>
            <person name="Hampl V."/>
        </authorList>
    </citation>
    <scope>NUCLEOTIDE SEQUENCE [LARGE SCALE GENOMIC DNA]</scope>
    <source>
        <strain evidence="1">ST1C</strain>
    </source>
</reference>
<dbReference type="EMBL" id="SNRW01036381">
    <property type="protein sequence ID" value="KAA6354410.1"/>
    <property type="molecule type" value="Genomic_DNA"/>
</dbReference>
<dbReference type="Proteomes" id="UP000324800">
    <property type="component" value="Unassembled WGS sequence"/>
</dbReference>
<organism evidence="1 2">
    <name type="scientific">Streblomastix strix</name>
    <dbReference type="NCBI Taxonomy" id="222440"/>
    <lineage>
        <taxon>Eukaryota</taxon>
        <taxon>Metamonada</taxon>
        <taxon>Preaxostyla</taxon>
        <taxon>Oxymonadida</taxon>
        <taxon>Streblomastigidae</taxon>
        <taxon>Streblomastix</taxon>
    </lineage>
</organism>
<evidence type="ECO:0000313" key="1">
    <source>
        <dbReference type="EMBL" id="KAA6354410.1"/>
    </source>
</evidence>